<dbReference type="EMBL" id="RCHU02000005">
    <property type="protein sequence ID" value="KAL3592696.1"/>
    <property type="molecule type" value="Genomic_DNA"/>
</dbReference>
<evidence type="ECO:0000313" key="1">
    <source>
        <dbReference type="EMBL" id="KAL3592696.1"/>
    </source>
</evidence>
<proteinExistence type="predicted"/>
<accession>A0ACC4CDA9</accession>
<protein>
    <submittedName>
        <fullName evidence="1">Uncharacterized protein</fullName>
    </submittedName>
</protein>
<dbReference type="Proteomes" id="UP000309997">
    <property type="component" value="Unassembled WGS sequence"/>
</dbReference>
<evidence type="ECO:0000313" key="2">
    <source>
        <dbReference type="Proteomes" id="UP000309997"/>
    </source>
</evidence>
<name>A0ACC4CDA9_POPAL</name>
<comment type="caution">
    <text evidence="1">The sequence shown here is derived from an EMBL/GenBank/DDBJ whole genome shotgun (WGS) entry which is preliminary data.</text>
</comment>
<gene>
    <name evidence="1" type="ORF">D5086_011336</name>
</gene>
<organism evidence="1 2">
    <name type="scientific">Populus alba</name>
    <name type="common">White poplar</name>
    <dbReference type="NCBI Taxonomy" id="43335"/>
    <lineage>
        <taxon>Eukaryota</taxon>
        <taxon>Viridiplantae</taxon>
        <taxon>Streptophyta</taxon>
        <taxon>Embryophyta</taxon>
        <taxon>Tracheophyta</taxon>
        <taxon>Spermatophyta</taxon>
        <taxon>Magnoliopsida</taxon>
        <taxon>eudicotyledons</taxon>
        <taxon>Gunneridae</taxon>
        <taxon>Pentapetalae</taxon>
        <taxon>rosids</taxon>
        <taxon>fabids</taxon>
        <taxon>Malpighiales</taxon>
        <taxon>Salicaceae</taxon>
        <taxon>Saliceae</taxon>
        <taxon>Populus</taxon>
    </lineage>
</organism>
<keyword evidence="2" id="KW-1185">Reference proteome</keyword>
<reference evidence="1 2" key="1">
    <citation type="journal article" date="2024" name="Plant Biotechnol. J.">
        <title>Genome and CRISPR/Cas9 system of a widespread forest tree (Populus alba) in the world.</title>
        <authorList>
            <person name="Liu Y.J."/>
            <person name="Jiang P.F."/>
            <person name="Han X.M."/>
            <person name="Li X.Y."/>
            <person name="Wang H.M."/>
            <person name="Wang Y.J."/>
            <person name="Wang X.X."/>
            <person name="Zeng Q.Y."/>
        </authorList>
    </citation>
    <scope>NUCLEOTIDE SEQUENCE [LARGE SCALE GENOMIC DNA]</scope>
    <source>
        <strain evidence="2">cv. PAL-ZL1</strain>
    </source>
</reference>
<sequence>MPDGNSAAAGGKTGVRIVVVGDRGTGKSSLIAAAATESFPENLSPVLPPTRLPADFFPDRVPMTIIDTSARQNFLVHIEVPDVFYYAQKAVLHPTAPLFDQDTQALQTRCIRALRRIFTLCDSDMDGYPLRSPKLLFNSVAGDSDMCNNGNQVKCFDAPLQPAEIVGVRRVVQEKKKEGVNDLGLTLEGFLFLHSLFIDKGRLETTWAVLRKFGYGNDLKLRDDFLPAPSKHAPDQWALMTMLDPRGSLANLLYIGYGGNPASALHVTRRRSVDRKKQQTERNVFHCLVFGPKNAGKSTLLNSFLGRPFSESHELTAGERYAVNVVDRLGGNKKTLILREMPEDGVKKFLSNKESLSSSDVAVFVYDRFAKSGIGASIPISSKLGRYE</sequence>